<accession>A0A921IYP6</accession>
<dbReference type="Proteomes" id="UP000786560">
    <property type="component" value="Unassembled WGS sequence"/>
</dbReference>
<protein>
    <submittedName>
        <fullName evidence="2">Uncharacterized protein</fullName>
    </submittedName>
</protein>
<dbReference type="EMBL" id="DYUX01000004">
    <property type="protein sequence ID" value="HJG41086.1"/>
    <property type="molecule type" value="Genomic_DNA"/>
</dbReference>
<gene>
    <name evidence="2" type="ORF">K8U73_01640</name>
</gene>
<reference evidence="2" key="1">
    <citation type="journal article" date="2021" name="PeerJ">
        <title>Extensive microbial diversity within the chicken gut microbiome revealed by metagenomics and culture.</title>
        <authorList>
            <person name="Gilroy R."/>
            <person name="Ravi A."/>
            <person name="Getino M."/>
            <person name="Pursley I."/>
            <person name="Horton D.L."/>
            <person name="Alikhan N.F."/>
            <person name="Baker D."/>
            <person name="Gharbi K."/>
            <person name="Hall N."/>
            <person name="Watson M."/>
            <person name="Adriaenssens E.M."/>
            <person name="Foster-Nyarko E."/>
            <person name="Jarju S."/>
            <person name="Secka A."/>
            <person name="Antonio M."/>
            <person name="Oren A."/>
            <person name="Chaudhuri R.R."/>
            <person name="La Ragione R."/>
            <person name="Hildebrand F."/>
            <person name="Pallen M.J."/>
        </authorList>
    </citation>
    <scope>NUCLEOTIDE SEQUENCE</scope>
    <source>
        <strain evidence="2">ChiBcolR7-4860</strain>
    </source>
</reference>
<name>A0A921IYP6_9BIFI</name>
<organism evidence="2 3">
    <name type="scientific">Bifidobacterium pullorum subsp. gallinarum</name>
    <dbReference type="NCBI Taxonomy" id="78344"/>
    <lineage>
        <taxon>Bacteria</taxon>
        <taxon>Bacillati</taxon>
        <taxon>Actinomycetota</taxon>
        <taxon>Actinomycetes</taxon>
        <taxon>Bifidobacteriales</taxon>
        <taxon>Bifidobacteriaceae</taxon>
        <taxon>Bifidobacterium</taxon>
    </lineage>
</organism>
<evidence type="ECO:0000256" key="1">
    <source>
        <dbReference type="SAM" id="MobiDB-lite"/>
    </source>
</evidence>
<sequence>MNTDTIVMHYIRPTPDGNMTMTLCGCRIITDYQATAEAKSTGNWVTCPMCELAKTLEDMGLETETPEPEPVHRHRKPRRPTGWTQPAMF</sequence>
<comment type="caution">
    <text evidence="2">The sequence shown here is derived from an EMBL/GenBank/DDBJ whole genome shotgun (WGS) entry which is preliminary data.</text>
</comment>
<dbReference type="AlphaFoldDB" id="A0A921IYP6"/>
<dbReference type="RefSeq" id="WP_278710778.1">
    <property type="nucleotide sequence ID" value="NZ_DYUX01000004.1"/>
</dbReference>
<proteinExistence type="predicted"/>
<feature type="region of interest" description="Disordered" evidence="1">
    <location>
        <begin position="61"/>
        <end position="89"/>
    </location>
</feature>
<evidence type="ECO:0000313" key="2">
    <source>
        <dbReference type="EMBL" id="HJG41086.1"/>
    </source>
</evidence>
<evidence type="ECO:0000313" key="3">
    <source>
        <dbReference type="Proteomes" id="UP000786560"/>
    </source>
</evidence>
<reference evidence="2" key="2">
    <citation type="submission" date="2021-09" db="EMBL/GenBank/DDBJ databases">
        <authorList>
            <person name="Gilroy R."/>
        </authorList>
    </citation>
    <scope>NUCLEOTIDE SEQUENCE</scope>
    <source>
        <strain evidence="2">ChiBcolR7-4860</strain>
    </source>
</reference>